<evidence type="ECO:0000313" key="10">
    <source>
        <dbReference type="EMBL" id="MFL0196113.1"/>
    </source>
</evidence>
<dbReference type="Gene3D" id="3.40.50.150">
    <property type="entry name" value="Vaccinia Virus protein VP39"/>
    <property type="match status" value="2"/>
</dbReference>
<dbReference type="PROSITE" id="PS00093">
    <property type="entry name" value="N4_MTASE"/>
    <property type="match status" value="1"/>
</dbReference>
<comment type="catalytic activity">
    <reaction evidence="7">
        <text>a 2'-deoxycytidine in DNA + S-adenosyl-L-methionine = an N(4)-methyl-2'-deoxycytidine in DNA + S-adenosyl-L-homocysteine + H(+)</text>
        <dbReference type="Rhea" id="RHEA:16857"/>
        <dbReference type="Rhea" id="RHEA-COMP:11369"/>
        <dbReference type="Rhea" id="RHEA-COMP:13674"/>
        <dbReference type="ChEBI" id="CHEBI:15378"/>
        <dbReference type="ChEBI" id="CHEBI:57856"/>
        <dbReference type="ChEBI" id="CHEBI:59789"/>
        <dbReference type="ChEBI" id="CHEBI:85452"/>
        <dbReference type="ChEBI" id="CHEBI:137933"/>
        <dbReference type="EC" id="2.1.1.113"/>
    </reaction>
</comment>
<dbReference type="PRINTS" id="PR00508">
    <property type="entry name" value="S21N4MTFRASE"/>
</dbReference>
<keyword evidence="5" id="KW-0680">Restriction system</keyword>
<feature type="domain" description="DNA methylase N-4/N-6" evidence="9">
    <location>
        <begin position="245"/>
        <end position="401"/>
    </location>
</feature>
<evidence type="ECO:0000256" key="7">
    <source>
        <dbReference type="ARBA" id="ARBA00049120"/>
    </source>
</evidence>
<comment type="similarity">
    <text evidence="1">Belongs to the N(4)/N(6)-methyltransferase family. N(4) subfamily.</text>
</comment>
<accession>A0ABW8SKH7</accession>
<dbReference type="GO" id="GO:0008168">
    <property type="term" value="F:methyltransferase activity"/>
    <property type="evidence" value="ECO:0007669"/>
    <property type="project" value="UniProtKB-KW"/>
</dbReference>
<dbReference type="GO" id="GO:0032259">
    <property type="term" value="P:methylation"/>
    <property type="evidence" value="ECO:0007669"/>
    <property type="project" value="UniProtKB-KW"/>
</dbReference>
<dbReference type="EC" id="2.1.1.-" evidence="8"/>
<evidence type="ECO:0000256" key="2">
    <source>
        <dbReference type="ARBA" id="ARBA00022603"/>
    </source>
</evidence>
<comment type="caution">
    <text evidence="10">The sequence shown here is derived from an EMBL/GenBank/DDBJ whole genome shotgun (WGS) entry which is preliminary data.</text>
</comment>
<keyword evidence="6" id="KW-0238">DNA-binding</keyword>
<evidence type="ECO:0000256" key="8">
    <source>
        <dbReference type="RuleBase" id="RU362026"/>
    </source>
</evidence>
<reference evidence="10 11" key="1">
    <citation type="submission" date="2024-11" db="EMBL/GenBank/DDBJ databases">
        <authorList>
            <person name="Heng Y.C."/>
            <person name="Lim A.C.H."/>
            <person name="Lee J.K.Y."/>
            <person name="Kittelmann S."/>
        </authorList>
    </citation>
    <scope>NUCLEOTIDE SEQUENCE [LARGE SCALE GENOMIC DNA]</scope>
    <source>
        <strain evidence="10 11">WILCCON 0269</strain>
    </source>
</reference>
<sequence>MVQPLWYRPVWKLKNRRWGHSLHGMCSYLAMFPPSLPHYFIKQFTEVGDVVFDPFCGRGTTPLEACLNKRIGIGNDLNPLAQVLTGAKIDIPTYGRVVRRIDKLQENYKKTSIFNVDPNIRMLYDEEVTLPMLVYLKNTLNIQNSTDRFIMAMLLGIMHGKHRKDGTSIYLSIDMPNTFSMSPNYVRNFIREHKLQKLRQNVFQLLKSRVLTLYKNKSLPVKGKVYKRNARTVCNARGLIRDESVDLIVTSPPYLKLINYGKYNWIRLWMLDKESHEVDDELRIKNAYASSENIKLSDDLKKEEYLEFMSDTIISWERVLKNNSLAVIVIGDVFEYGGKYINLAEEVWKYTQEKGTILNCRAIIEDKIKGNSKVTKIWGKQRKGQATKIDRILVLSKGEAREPKYTKRKDFEKIFCYED</sequence>
<evidence type="ECO:0000256" key="6">
    <source>
        <dbReference type="ARBA" id="ARBA00023125"/>
    </source>
</evidence>
<name>A0ABW8SKH7_9CLOT</name>
<dbReference type="InterPro" id="IPR029063">
    <property type="entry name" value="SAM-dependent_MTases_sf"/>
</dbReference>
<evidence type="ECO:0000313" key="11">
    <source>
        <dbReference type="Proteomes" id="UP001623660"/>
    </source>
</evidence>
<keyword evidence="3" id="KW-0808">Transferase</keyword>
<dbReference type="Proteomes" id="UP001623660">
    <property type="component" value="Unassembled WGS sequence"/>
</dbReference>
<evidence type="ECO:0000256" key="1">
    <source>
        <dbReference type="ARBA" id="ARBA00010203"/>
    </source>
</evidence>
<dbReference type="RefSeq" id="WP_406792227.1">
    <property type="nucleotide sequence ID" value="NZ_JBJHZX010000015.1"/>
</dbReference>
<evidence type="ECO:0000259" key="9">
    <source>
        <dbReference type="Pfam" id="PF01555"/>
    </source>
</evidence>
<keyword evidence="2 10" id="KW-0489">Methyltransferase</keyword>
<dbReference type="EMBL" id="JBJHZX010000015">
    <property type="protein sequence ID" value="MFL0196113.1"/>
    <property type="molecule type" value="Genomic_DNA"/>
</dbReference>
<dbReference type="InterPro" id="IPR017985">
    <property type="entry name" value="MeTrfase_CN4_CS"/>
</dbReference>
<organism evidence="10 11">
    <name type="scientific">Candidatus Clostridium eludens</name>
    <dbReference type="NCBI Taxonomy" id="3381663"/>
    <lineage>
        <taxon>Bacteria</taxon>
        <taxon>Bacillati</taxon>
        <taxon>Bacillota</taxon>
        <taxon>Clostridia</taxon>
        <taxon>Eubacteriales</taxon>
        <taxon>Clostridiaceae</taxon>
        <taxon>Clostridium</taxon>
    </lineage>
</organism>
<dbReference type="InterPro" id="IPR001091">
    <property type="entry name" value="RM_Methyltransferase"/>
</dbReference>
<evidence type="ECO:0000256" key="3">
    <source>
        <dbReference type="ARBA" id="ARBA00022679"/>
    </source>
</evidence>
<gene>
    <name evidence="10" type="ORF">ACJDU8_11130</name>
</gene>
<dbReference type="Pfam" id="PF01555">
    <property type="entry name" value="N6_N4_Mtase"/>
    <property type="match status" value="2"/>
</dbReference>
<keyword evidence="4" id="KW-0949">S-adenosyl-L-methionine</keyword>
<protein>
    <recommendedName>
        <fullName evidence="8">Methyltransferase</fullName>
        <ecNumber evidence="8">2.1.1.-</ecNumber>
    </recommendedName>
</protein>
<proteinExistence type="inferred from homology"/>
<keyword evidence="11" id="KW-1185">Reference proteome</keyword>
<evidence type="ECO:0000256" key="5">
    <source>
        <dbReference type="ARBA" id="ARBA00022747"/>
    </source>
</evidence>
<feature type="domain" description="DNA methylase N-4/N-6" evidence="9">
    <location>
        <begin position="8"/>
        <end position="78"/>
    </location>
</feature>
<dbReference type="InterPro" id="IPR002941">
    <property type="entry name" value="DNA_methylase_N4/N6"/>
</dbReference>
<evidence type="ECO:0000256" key="4">
    <source>
        <dbReference type="ARBA" id="ARBA00022691"/>
    </source>
</evidence>
<dbReference type="SUPFAM" id="SSF53335">
    <property type="entry name" value="S-adenosyl-L-methionine-dependent methyltransferases"/>
    <property type="match status" value="2"/>
</dbReference>